<evidence type="ECO:0000313" key="1">
    <source>
        <dbReference type="EMBL" id="CCQ70206.1"/>
    </source>
</evidence>
<sequence length="44" mass="5030">MKVLEQKGIILRGPKVGRSYAFMLNPEFGWKGDVANLNEYTEKT</sequence>
<evidence type="ECO:0000313" key="2">
    <source>
        <dbReference type="Proteomes" id="UP000018130"/>
    </source>
</evidence>
<reference evidence="1 2" key="2">
    <citation type="submission" date="2013-09" db="EMBL/GenBank/DDBJ databases">
        <title>Whole genome comparison of six Crocosphaera watsonii strains with differing phenotypes.</title>
        <authorList>
            <person name="Bench S.R."/>
            <person name="Heller P."/>
            <person name="Frank I."/>
            <person name="Arciniega M."/>
            <person name="Shilova I.N."/>
            <person name="Zehr J.P."/>
        </authorList>
    </citation>
    <scope>NUCLEOTIDE SEQUENCE [LARGE SCALE GENOMIC DNA]</scope>
    <source>
        <strain evidence="1 2">WH 0402</strain>
    </source>
</reference>
<dbReference type="Proteomes" id="UP000018130">
    <property type="component" value="Unassembled WGS sequence"/>
</dbReference>
<proteinExistence type="predicted"/>
<name>T2JYT6_CROWT</name>
<accession>T2JYT6</accession>
<dbReference type="EMBL" id="CAQN01001136">
    <property type="protein sequence ID" value="CCQ70206.1"/>
    <property type="molecule type" value="Genomic_DNA"/>
</dbReference>
<dbReference type="AlphaFoldDB" id="T2JYT6"/>
<organism evidence="1 2">
    <name type="scientific">Crocosphaera watsonii WH 0402</name>
    <dbReference type="NCBI Taxonomy" id="1284629"/>
    <lineage>
        <taxon>Bacteria</taxon>
        <taxon>Bacillati</taxon>
        <taxon>Cyanobacteriota</taxon>
        <taxon>Cyanophyceae</taxon>
        <taxon>Oscillatoriophycideae</taxon>
        <taxon>Chroococcales</taxon>
        <taxon>Aphanothecaceae</taxon>
        <taxon>Crocosphaera</taxon>
    </lineage>
</organism>
<reference evidence="1 2" key="1">
    <citation type="submission" date="2013-01" db="EMBL/GenBank/DDBJ databases">
        <authorList>
            <person name="Bench S."/>
        </authorList>
    </citation>
    <scope>NUCLEOTIDE SEQUENCE [LARGE SCALE GENOMIC DNA]</scope>
    <source>
        <strain evidence="1 2">WH 0402</strain>
    </source>
</reference>
<comment type="caution">
    <text evidence="1">The sequence shown here is derived from an EMBL/GenBank/DDBJ whole genome shotgun (WGS) entry which is preliminary data.</text>
</comment>
<protein>
    <submittedName>
        <fullName evidence="1">RepA</fullName>
    </submittedName>
</protein>
<gene>
    <name evidence="1" type="ORF">CWATWH0402_4027</name>
</gene>